<dbReference type="AlphaFoldDB" id="A0A0L0CRU1"/>
<feature type="compositionally biased region" description="Basic residues" evidence="2">
    <location>
        <begin position="59"/>
        <end position="74"/>
    </location>
</feature>
<name>A0A0L0CRU1_LUCCU</name>
<accession>A0A0L0CRU1</accession>
<dbReference type="OMA" id="NTIMLHA"/>
<evidence type="ECO:0000256" key="1">
    <source>
        <dbReference type="SAM" id="Coils"/>
    </source>
</evidence>
<feature type="region of interest" description="Disordered" evidence="2">
    <location>
        <begin position="1"/>
        <end position="114"/>
    </location>
</feature>
<evidence type="ECO:0000256" key="2">
    <source>
        <dbReference type="SAM" id="MobiDB-lite"/>
    </source>
</evidence>
<dbReference type="EMBL" id="JRES01000096">
    <property type="protein sequence ID" value="KNC34149.1"/>
    <property type="molecule type" value="Genomic_DNA"/>
</dbReference>
<dbReference type="Proteomes" id="UP000037069">
    <property type="component" value="Unassembled WGS sequence"/>
</dbReference>
<reference evidence="3 4" key="1">
    <citation type="journal article" date="2015" name="Nat. Commun.">
        <title>Lucilia cuprina genome unlocks parasitic fly biology to underpin future interventions.</title>
        <authorList>
            <person name="Anstead C.A."/>
            <person name="Korhonen P.K."/>
            <person name="Young N.D."/>
            <person name="Hall R.S."/>
            <person name="Jex A.R."/>
            <person name="Murali S.C."/>
            <person name="Hughes D.S."/>
            <person name="Lee S.F."/>
            <person name="Perry T."/>
            <person name="Stroehlein A.J."/>
            <person name="Ansell B.R."/>
            <person name="Breugelmans B."/>
            <person name="Hofmann A."/>
            <person name="Qu J."/>
            <person name="Dugan S."/>
            <person name="Lee S.L."/>
            <person name="Chao H."/>
            <person name="Dinh H."/>
            <person name="Han Y."/>
            <person name="Doddapaneni H.V."/>
            <person name="Worley K.C."/>
            <person name="Muzny D.M."/>
            <person name="Ioannidis P."/>
            <person name="Waterhouse R.M."/>
            <person name="Zdobnov E.M."/>
            <person name="James P.J."/>
            <person name="Bagnall N.H."/>
            <person name="Kotze A.C."/>
            <person name="Gibbs R.A."/>
            <person name="Richards S."/>
            <person name="Batterham P."/>
            <person name="Gasser R.B."/>
        </authorList>
    </citation>
    <scope>NUCLEOTIDE SEQUENCE [LARGE SCALE GENOMIC DNA]</scope>
    <source>
        <strain evidence="3 4">LS</strain>
        <tissue evidence="3">Full body</tissue>
    </source>
</reference>
<protein>
    <submittedName>
        <fullName evidence="3">Uncharacterized protein</fullName>
    </submittedName>
</protein>
<dbReference type="OrthoDB" id="7694231at2759"/>
<comment type="caution">
    <text evidence="3">The sequence shown here is derived from an EMBL/GenBank/DDBJ whole genome shotgun (WGS) entry which is preliminary data.</text>
</comment>
<keyword evidence="4" id="KW-1185">Reference proteome</keyword>
<sequence>MPEAHVVIPPLQIPSENSSEMENASTSAEVTDRSTNSHNDDHQLDISNKKCSMESQSKNKLRKSYGRRFQRKTQLRPLGFQQKATSVLQPKSNIPRRLALTPSSSKSSLTTNDSLPSPLIPIVKTPRAEIQLETKVSSRSCLVRQKSGIIFAFRQRKSISQMDFRHVQRQMNNISISTSPMHLSKDSVGNSKALLPADTSGENMTVSYPKNSFVHKLYNQDNFYLTRPGRDPQMAGMRIFATIMLNAWRKRRDEVKHLMEEVADLKRSSIKAKNQLHVFNTLFRVEQKRNDELNCQLKRSLDDINLTKSSCESLTTSLISLKADKALLEQQLQIKEQEFESLNTLLTQTKSDLFKSMTVQRELQASLSMEQRKIQTLENQKNELINEICELNSEALQKEEGLRSEIQEKSNEFSKLKNKLNEAQEQFKILKKTKDQELSEGKNREDRLKQDLETLENELKIMQTCLEATFGNRLKSCWNQSVTYQKITLQMLHWLAYYLLPATPPPKVTALPLGLSFDKALSIVKR</sequence>
<evidence type="ECO:0000313" key="3">
    <source>
        <dbReference type="EMBL" id="KNC34149.1"/>
    </source>
</evidence>
<keyword evidence="1" id="KW-0175">Coiled coil</keyword>
<feature type="coiled-coil region" evidence="1">
    <location>
        <begin position="318"/>
        <end position="465"/>
    </location>
</feature>
<evidence type="ECO:0000313" key="4">
    <source>
        <dbReference type="Proteomes" id="UP000037069"/>
    </source>
</evidence>
<proteinExistence type="predicted"/>
<feature type="compositionally biased region" description="Basic and acidic residues" evidence="2">
    <location>
        <begin position="38"/>
        <end position="52"/>
    </location>
</feature>
<organism evidence="3 4">
    <name type="scientific">Lucilia cuprina</name>
    <name type="common">Green bottle fly</name>
    <name type="synonym">Australian sheep blowfly</name>
    <dbReference type="NCBI Taxonomy" id="7375"/>
    <lineage>
        <taxon>Eukaryota</taxon>
        <taxon>Metazoa</taxon>
        <taxon>Ecdysozoa</taxon>
        <taxon>Arthropoda</taxon>
        <taxon>Hexapoda</taxon>
        <taxon>Insecta</taxon>
        <taxon>Pterygota</taxon>
        <taxon>Neoptera</taxon>
        <taxon>Endopterygota</taxon>
        <taxon>Diptera</taxon>
        <taxon>Brachycera</taxon>
        <taxon>Muscomorpha</taxon>
        <taxon>Oestroidea</taxon>
        <taxon>Calliphoridae</taxon>
        <taxon>Luciliinae</taxon>
        <taxon>Lucilia</taxon>
    </lineage>
</organism>
<gene>
    <name evidence="3" type="ORF">FF38_08308</name>
</gene>
<feature type="compositionally biased region" description="Polar residues" evidence="2">
    <location>
        <begin position="82"/>
        <end position="92"/>
    </location>
</feature>
<feature type="compositionally biased region" description="Low complexity" evidence="2">
    <location>
        <begin position="98"/>
        <end position="114"/>
    </location>
</feature>
<feature type="compositionally biased region" description="Polar residues" evidence="2">
    <location>
        <begin position="14"/>
        <end position="37"/>
    </location>
</feature>